<dbReference type="NCBIfam" id="TIGR01179">
    <property type="entry name" value="galE"/>
    <property type="match status" value="1"/>
</dbReference>
<dbReference type="Proteomes" id="UP001521222">
    <property type="component" value="Unassembled WGS sequence"/>
</dbReference>
<protein>
    <recommendedName>
        <fullName evidence="5">NAD-dependent epimerase/dehydratase domain-containing protein</fullName>
    </recommendedName>
</protein>
<dbReference type="Gene3D" id="3.90.25.10">
    <property type="entry name" value="UDP-galactose 4-epimerase, domain 1"/>
    <property type="match status" value="1"/>
</dbReference>
<evidence type="ECO:0000313" key="7">
    <source>
        <dbReference type="Proteomes" id="UP001521222"/>
    </source>
</evidence>
<evidence type="ECO:0000256" key="3">
    <source>
        <dbReference type="ARBA" id="ARBA00023235"/>
    </source>
</evidence>
<evidence type="ECO:0000256" key="1">
    <source>
        <dbReference type="ARBA" id="ARBA00001911"/>
    </source>
</evidence>
<accession>A0ABR3RIR2</accession>
<reference evidence="6 7" key="1">
    <citation type="submission" date="2024-02" db="EMBL/GenBank/DDBJ databases">
        <title>De novo assembly and annotation of 12 fungi associated with fruit tree decline syndrome in Ontario, Canada.</title>
        <authorList>
            <person name="Sulman M."/>
            <person name="Ellouze W."/>
            <person name="Ilyukhin E."/>
        </authorList>
    </citation>
    <scope>NUCLEOTIDE SEQUENCE [LARGE SCALE GENOMIC DNA]</scope>
    <source>
        <strain evidence="6 7">M97-236</strain>
    </source>
</reference>
<evidence type="ECO:0000313" key="6">
    <source>
        <dbReference type="EMBL" id="KAL1604320.1"/>
    </source>
</evidence>
<feature type="domain" description="NAD-dependent epimerase/dehydratase" evidence="5">
    <location>
        <begin position="49"/>
        <end position="333"/>
    </location>
</feature>
<dbReference type="SUPFAM" id="SSF51735">
    <property type="entry name" value="NAD(P)-binding Rossmann-fold domains"/>
    <property type="match status" value="1"/>
</dbReference>
<comment type="caution">
    <text evidence="6">The sequence shown here is derived from an EMBL/GenBank/DDBJ whole genome shotgun (WGS) entry which is preliminary data.</text>
</comment>
<keyword evidence="7" id="KW-1185">Reference proteome</keyword>
<comment type="cofactor">
    <cofactor evidence="1">
        <name>NAD(+)</name>
        <dbReference type="ChEBI" id="CHEBI:57540"/>
    </cofactor>
</comment>
<name>A0ABR3RIR2_9PLEO</name>
<dbReference type="Pfam" id="PF01370">
    <property type="entry name" value="Epimerase"/>
    <property type="match status" value="1"/>
</dbReference>
<feature type="region of interest" description="Disordered" evidence="4">
    <location>
        <begin position="1"/>
        <end position="40"/>
    </location>
</feature>
<dbReference type="Gene3D" id="3.40.50.720">
    <property type="entry name" value="NAD(P)-binding Rossmann-like Domain"/>
    <property type="match status" value="1"/>
</dbReference>
<keyword evidence="2" id="KW-0520">NAD</keyword>
<dbReference type="PANTHER" id="PTHR43725:SF3">
    <property type="entry name" value="UDP-GLUCOSE 4-EPIMERASE (EUROFUNG)"/>
    <property type="match status" value="1"/>
</dbReference>
<dbReference type="PANTHER" id="PTHR43725">
    <property type="entry name" value="UDP-GLUCOSE 4-EPIMERASE"/>
    <property type="match status" value="1"/>
</dbReference>
<gene>
    <name evidence="6" type="ORF">SLS59_004116</name>
</gene>
<keyword evidence="3" id="KW-0413">Isomerase</keyword>
<dbReference type="InterPro" id="IPR036291">
    <property type="entry name" value="NAD(P)-bd_dom_sf"/>
</dbReference>
<evidence type="ECO:0000256" key="2">
    <source>
        <dbReference type="ARBA" id="ARBA00023027"/>
    </source>
</evidence>
<feature type="compositionally biased region" description="Polar residues" evidence="4">
    <location>
        <begin position="7"/>
        <end position="17"/>
    </location>
</feature>
<dbReference type="InterPro" id="IPR005886">
    <property type="entry name" value="UDP_G4E"/>
</dbReference>
<dbReference type="EMBL" id="JAKIXB020000011">
    <property type="protein sequence ID" value="KAL1604320.1"/>
    <property type="molecule type" value="Genomic_DNA"/>
</dbReference>
<proteinExistence type="predicted"/>
<evidence type="ECO:0000256" key="4">
    <source>
        <dbReference type="SAM" id="MobiDB-lite"/>
    </source>
</evidence>
<evidence type="ECO:0000259" key="5">
    <source>
        <dbReference type="Pfam" id="PF01370"/>
    </source>
</evidence>
<organism evidence="6 7">
    <name type="scientific">Nothophoma quercina</name>
    <dbReference type="NCBI Taxonomy" id="749835"/>
    <lineage>
        <taxon>Eukaryota</taxon>
        <taxon>Fungi</taxon>
        <taxon>Dikarya</taxon>
        <taxon>Ascomycota</taxon>
        <taxon>Pezizomycotina</taxon>
        <taxon>Dothideomycetes</taxon>
        <taxon>Pleosporomycetidae</taxon>
        <taxon>Pleosporales</taxon>
        <taxon>Pleosporineae</taxon>
        <taxon>Didymellaceae</taxon>
        <taxon>Nothophoma</taxon>
    </lineage>
</organism>
<sequence length="405" mass="44569">MYFDKTSGASTPESFPTTPDFEVDTPGTERSVLFPDVPETTQDDDPDFILVVGGLGYIGSHTVWELLKAGKNVAVVDNCSNSYIQVFEKLRYLHLHQLPLSKRRPTLAFHQIDYRDDKKLRNILSLYHGIGSNATWVSSRISGVIHFAAHKAVAESFEKPLDYYENNVSGVVQMCRTMSEFGIKNLVFSSSATVYGELADNGGRLFEQQCDSSGAIGLTNPYGRTKWMCEAILSDLAFSDPEWKIIALRYFNPIGCDESGILGEDPRGAANNLMPVVIRTMTGDISELKVFGTDWDTRDGTAIRDFIHVSDLAAGHLAALEGIRSGYHVFNLGTGTGYSVNEIVDTMKIVSGRPIPTAASQRRDGDVGVCIADPTKSAVVLGWKVKRSLSHACYDICRYLRLDSA</sequence>
<dbReference type="InterPro" id="IPR001509">
    <property type="entry name" value="Epimerase_deHydtase"/>
</dbReference>